<dbReference type="PROSITE" id="PS50033">
    <property type="entry name" value="UBX"/>
    <property type="match status" value="1"/>
</dbReference>
<feature type="compositionally biased region" description="Basic and acidic residues" evidence="7">
    <location>
        <begin position="549"/>
        <end position="559"/>
    </location>
</feature>
<evidence type="ECO:0000256" key="5">
    <source>
        <dbReference type="ARBA" id="ARBA00041575"/>
    </source>
</evidence>
<reference evidence="9" key="1">
    <citation type="submission" date="2023-11" db="EMBL/GenBank/DDBJ databases">
        <title>Genome assemblies of two species of porcelain crab, Petrolisthes cinctipes and Petrolisthes manimaculis (Anomura: Porcellanidae).</title>
        <authorList>
            <person name="Angst P."/>
        </authorList>
    </citation>
    <scope>NUCLEOTIDE SEQUENCE</scope>
    <source>
        <strain evidence="9">PB745_02</strain>
        <tissue evidence="9">Gill</tissue>
    </source>
</reference>
<dbReference type="GO" id="GO:0036503">
    <property type="term" value="P:ERAD pathway"/>
    <property type="evidence" value="ECO:0007669"/>
    <property type="project" value="TreeGrafter"/>
</dbReference>
<evidence type="ECO:0000256" key="2">
    <source>
        <dbReference type="ARBA" id="ARBA00023230"/>
    </source>
</evidence>
<dbReference type="Gene3D" id="3.10.20.90">
    <property type="entry name" value="Phosphatidylinositol 3-kinase Catalytic Subunit, Chain A, domain 1"/>
    <property type="match status" value="1"/>
</dbReference>
<feature type="compositionally biased region" description="Pro residues" evidence="7">
    <location>
        <begin position="151"/>
        <end position="166"/>
    </location>
</feature>
<dbReference type="Proteomes" id="UP001292094">
    <property type="component" value="Unassembled WGS sequence"/>
</dbReference>
<dbReference type="PANTHER" id="PTHR46424">
    <property type="entry name" value="UBX DOMAIN-CONTAINING PROTEIN 4"/>
    <property type="match status" value="1"/>
</dbReference>
<feature type="region of interest" description="Disordered" evidence="7">
    <location>
        <begin position="115"/>
        <end position="255"/>
    </location>
</feature>
<proteinExistence type="predicted"/>
<evidence type="ECO:0000256" key="6">
    <source>
        <dbReference type="ARBA" id="ARBA00046062"/>
    </source>
</evidence>
<dbReference type="Gene3D" id="3.40.30.10">
    <property type="entry name" value="Glutaredoxin"/>
    <property type="match status" value="1"/>
</dbReference>
<dbReference type="GO" id="GO:0005789">
    <property type="term" value="C:endoplasmic reticulum membrane"/>
    <property type="evidence" value="ECO:0007669"/>
    <property type="project" value="UniProtKB-SubCell"/>
</dbReference>
<protein>
    <recommendedName>
        <fullName evidence="4">UBX domain-containing protein 4</fullName>
    </recommendedName>
    <alternativeName>
        <fullName evidence="5">UBX domain-containing protein 2</fullName>
    </alternativeName>
</protein>
<dbReference type="InterPro" id="IPR001012">
    <property type="entry name" value="UBX_dom"/>
</dbReference>
<dbReference type="AlphaFoldDB" id="A0AAE1P477"/>
<evidence type="ECO:0000256" key="4">
    <source>
        <dbReference type="ARBA" id="ARBA00040925"/>
    </source>
</evidence>
<dbReference type="SUPFAM" id="SSF54236">
    <property type="entry name" value="Ubiquitin-like"/>
    <property type="match status" value="1"/>
</dbReference>
<dbReference type="GO" id="GO:0006986">
    <property type="term" value="P:response to unfolded protein"/>
    <property type="evidence" value="ECO:0007669"/>
    <property type="project" value="UniProtKB-KW"/>
</dbReference>
<feature type="compositionally biased region" description="Pro residues" evidence="7">
    <location>
        <begin position="364"/>
        <end position="378"/>
    </location>
</feature>
<dbReference type="EMBL" id="JAWZYT010003017">
    <property type="protein sequence ID" value="KAK4300644.1"/>
    <property type="molecule type" value="Genomic_DNA"/>
</dbReference>
<keyword evidence="10" id="KW-1185">Reference proteome</keyword>
<evidence type="ECO:0000313" key="9">
    <source>
        <dbReference type="EMBL" id="KAK4300644.1"/>
    </source>
</evidence>
<feature type="compositionally biased region" description="Low complexity" evidence="7">
    <location>
        <begin position="215"/>
        <end position="236"/>
    </location>
</feature>
<feature type="compositionally biased region" description="Polar residues" evidence="7">
    <location>
        <begin position="575"/>
        <end position="584"/>
    </location>
</feature>
<sequence length="584" mass="62851">MEWFSGSIVEAITAAKSRNAIFVVYVHDASDASKTTDEALANSDVSTTLNSDQFVAIKLENGADNAKQFSQIYPLVLVPSLFFISGQTGIPLEVLGGPLTADTLKLKLNKLLPTTETTTNSPSAPTPSTSAAIPTPLHEAAPTPTSSQVTPKPPPTQATPKPPPPIQAASTPLLSNAAPTPQPSQTTPEPVVPTVSMHQEPQGQEETTKARVEASAEQGSGEGVAAAAAAECSMESQDSVQSGDVSREVEGIDESGLVDDDTLSLEDKVERAKVLLAEKQAKDAWEKGEEVRQKEVERRKMGQEVAKRKQQQEDDSHRAAALERKKDKEDDKLAREKVKAQIAQDRAEREARAALLRGEQPRPTNDPPAAPPPQPNPVPSTSNTTRLKFRLPEGYSSITQFVAQFPADTTLSTVRQHIQDNVTPTLTAFSLASTVHQGSFRMEDESATLRDLGLVPSAILAVLPTGSGGGRVVSKFGGRLWDILWLLLTPITFLLSMVRSMVGRGGGGASGERRTAPQTTNGPSEPKRPREEGSATTRYRPSTAYGSRAESRLRREGNIHRLSNPDDEDDDENNTWNGNSTQQM</sequence>
<comment type="subunit">
    <text evidence="3">Directly interacts with VCP. Interacts with UBQLN1. Forms a complex with VCP and UBQLN1.</text>
</comment>
<feature type="compositionally biased region" description="Low complexity" evidence="7">
    <location>
        <begin position="115"/>
        <end position="137"/>
    </location>
</feature>
<dbReference type="Pfam" id="PF23187">
    <property type="entry name" value="UBX7_N"/>
    <property type="match status" value="1"/>
</dbReference>
<evidence type="ECO:0000256" key="7">
    <source>
        <dbReference type="SAM" id="MobiDB-lite"/>
    </source>
</evidence>
<feature type="region of interest" description="Disordered" evidence="7">
    <location>
        <begin position="281"/>
        <end position="334"/>
    </location>
</feature>
<accession>A0AAE1P477</accession>
<evidence type="ECO:0000256" key="3">
    <source>
        <dbReference type="ARBA" id="ARBA00038812"/>
    </source>
</evidence>
<dbReference type="SUPFAM" id="SSF52833">
    <property type="entry name" value="Thioredoxin-like"/>
    <property type="match status" value="1"/>
</dbReference>
<feature type="domain" description="UBX" evidence="8">
    <location>
        <begin position="380"/>
        <end position="462"/>
    </location>
</feature>
<comment type="function">
    <text evidence="6">Involved in endoplasmic reticulum-associated protein degradation (ERAD). Acts as a platform to recruit both UBQLN1 and VCP to the ER during ERAD.</text>
</comment>
<dbReference type="InterPro" id="IPR029071">
    <property type="entry name" value="Ubiquitin-like_domsf"/>
</dbReference>
<comment type="caution">
    <text evidence="9">The sequence shown here is derived from an EMBL/GenBank/DDBJ whole genome shotgun (WGS) entry which is preliminary data.</text>
</comment>
<comment type="subcellular location">
    <subcellularLocation>
        <location evidence="1">Endoplasmic reticulum membrane</location>
        <topology evidence="1">Peripheral membrane protein</topology>
    </subcellularLocation>
</comment>
<evidence type="ECO:0000256" key="1">
    <source>
        <dbReference type="ARBA" id="ARBA00004406"/>
    </source>
</evidence>
<gene>
    <name evidence="9" type="ORF">Pmani_027166</name>
</gene>
<evidence type="ECO:0000313" key="10">
    <source>
        <dbReference type="Proteomes" id="UP001292094"/>
    </source>
</evidence>
<keyword evidence="2" id="KW-0834">Unfolded protein response</keyword>
<organism evidence="9 10">
    <name type="scientific">Petrolisthes manimaculis</name>
    <dbReference type="NCBI Taxonomy" id="1843537"/>
    <lineage>
        <taxon>Eukaryota</taxon>
        <taxon>Metazoa</taxon>
        <taxon>Ecdysozoa</taxon>
        <taxon>Arthropoda</taxon>
        <taxon>Crustacea</taxon>
        <taxon>Multicrustacea</taxon>
        <taxon>Malacostraca</taxon>
        <taxon>Eumalacostraca</taxon>
        <taxon>Eucarida</taxon>
        <taxon>Decapoda</taxon>
        <taxon>Pleocyemata</taxon>
        <taxon>Anomura</taxon>
        <taxon>Galatheoidea</taxon>
        <taxon>Porcellanidae</taxon>
        <taxon>Petrolisthes</taxon>
    </lineage>
</organism>
<evidence type="ECO:0000259" key="8">
    <source>
        <dbReference type="PROSITE" id="PS50033"/>
    </source>
</evidence>
<dbReference type="SMART" id="SM00166">
    <property type="entry name" value="UBX"/>
    <property type="match status" value="1"/>
</dbReference>
<name>A0AAE1P477_9EUCA</name>
<feature type="region of interest" description="Disordered" evidence="7">
    <location>
        <begin position="357"/>
        <end position="385"/>
    </location>
</feature>
<feature type="compositionally biased region" description="Low complexity" evidence="7">
    <location>
        <begin position="183"/>
        <end position="196"/>
    </location>
</feature>
<dbReference type="Pfam" id="PF00789">
    <property type="entry name" value="UBX"/>
    <property type="match status" value="1"/>
</dbReference>
<dbReference type="PANTHER" id="PTHR46424:SF1">
    <property type="entry name" value="UBX DOMAIN-CONTAINING PROTEIN 4"/>
    <property type="match status" value="1"/>
</dbReference>
<dbReference type="InterPro" id="IPR036249">
    <property type="entry name" value="Thioredoxin-like_sf"/>
</dbReference>
<feature type="region of interest" description="Disordered" evidence="7">
    <location>
        <begin position="504"/>
        <end position="584"/>
    </location>
</feature>